<dbReference type="InterPro" id="IPR029061">
    <property type="entry name" value="THDP-binding"/>
</dbReference>
<organism evidence="3 4">
    <name type="scientific">Lactonifactor longoviformis DSM 17459</name>
    <dbReference type="NCBI Taxonomy" id="1122155"/>
    <lineage>
        <taxon>Bacteria</taxon>
        <taxon>Bacillati</taxon>
        <taxon>Bacillota</taxon>
        <taxon>Clostridia</taxon>
        <taxon>Eubacteriales</taxon>
        <taxon>Clostridiaceae</taxon>
        <taxon>Lactonifactor</taxon>
    </lineage>
</organism>
<dbReference type="PANTHER" id="PTHR48084">
    <property type="entry name" value="2-OXOGLUTARATE OXIDOREDUCTASE SUBUNIT KORB-RELATED"/>
    <property type="match status" value="1"/>
</dbReference>
<keyword evidence="1" id="KW-0560">Oxidoreductase</keyword>
<evidence type="ECO:0000313" key="3">
    <source>
        <dbReference type="EMBL" id="SHF47399.1"/>
    </source>
</evidence>
<dbReference type="GO" id="GO:0016625">
    <property type="term" value="F:oxidoreductase activity, acting on the aldehyde or oxo group of donors, iron-sulfur protein as acceptor"/>
    <property type="evidence" value="ECO:0007669"/>
    <property type="project" value="UniProtKB-ARBA"/>
</dbReference>
<dbReference type="Pfam" id="PF02775">
    <property type="entry name" value="TPP_enzyme_C"/>
    <property type="match status" value="1"/>
</dbReference>
<sequence length="243" mass="26424">MECVYKRPESLTPYPMMFCPGCHHAILIKLVAEVLDEMNLREQAVLAAPIGCGGMTVPSANFDTIFSLHGRVPSAGTAIKRLNPESLVICYQGDGDAGAIGTAETVHTARRGEAVTVIFVNNSVFGMTGGQAAPTTPVGTWTITSKKGNREAPLKLPEMLATLDEPDYVARCAVNNPKHIIRCKKAIKHAFERQLEGKYSFIEVVSACVTTMGIKAEKSPEFIDKVIKTDFPLGEFKRDGKRL</sequence>
<protein>
    <submittedName>
        <fullName evidence="3">2-oxoglutarate ferredoxin oxidoreductase, beta subunit</fullName>
    </submittedName>
</protein>
<dbReference type="SUPFAM" id="SSF52518">
    <property type="entry name" value="Thiamin diphosphate-binding fold (THDP-binding)"/>
    <property type="match status" value="1"/>
</dbReference>
<dbReference type="GO" id="GO:0030976">
    <property type="term" value="F:thiamine pyrophosphate binding"/>
    <property type="evidence" value="ECO:0007669"/>
    <property type="project" value="InterPro"/>
</dbReference>
<name>A0A1M5BY55_9CLOT</name>
<dbReference type="STRING" id="1122155.SAMN02745158_03875"/>
<dbReference type="EMBL" id="FQVI01000031">
    <property type="protein sequence ID" value="SHF47399.1"/>
    <property type="molecule type" value="Genomic_DNA"/>
</dbReference>
<dbReference type="AlphaFoldDB" id="A0A1M5BY55"/>
<gene>
    <name evidence="3" type="ORF">SAMN02745158_03875</name>
</gene>
<proteinExistence type="predicted"/>
<evidence type="ECO:0000259" key="2">
    <source>
        <dbReference type="Pfam" id="PF02775"/>
    </source>
</evidence>
<keyword evidence="4" id="KW-1185">Reference proteome</keyword>
<dbReference type="InterPro" id="IPR011766">
    <property type="entry name" value="TPP_enzyme_TPP-bd"/>
</dbReference>
<evidence type="ECO:0000313" key="4">
    <source>
        <dbReference type="Proteomes" id="UP000184245"/>
    </source>
</evidence>
<reference evidence="3 4" key="1">
    <citation type="submission" date="2016-11" db="EMBL/GenBank/DDBJ databases">
        <authorList>
            <person name="Jaros S."/>
            <person name="Januszkiewicz K."/>
            <person name="Wedrychowicz H."/>
        </authorList>
    </citation>
    <scope>NUCLEOTIDE SEQUENCE [LARGE SCALE GENOMIC DNA]</scope>
    <source>
        <strain evidence="3 4">DSM 17459</strain>
    </source>
</reference>
<evidence type="ECO:0000256" key="1">
    <source>
        <dbReference type="ARBA" id="ARBA00023002"/>
    </source>
</evidence>
<feature type="domain" description="Thiamine pyrophosphate enzyme TPP-binding" evidence="2">
    <location>
        <begin position="63"/>
        <end position="203"/>
    </location>
</feature>
<dbReference type="GO" id="GO:0045333">
    <property type="term" value="P:cellular respiration"/>
    <property type="evidence" value="ECO:0007669"/>
    <property type="project" value="UniProtKB-ARBA"/>
</dbReference>
<dbReference type="PANTHER" id="PTHR48084:SF3">
    <property type="entry name" value="SUBUNIT OF PYRUVATE:FLAVODOXIN OXIDOREDUCTASE"/>
    <property type="match status" value="1"/>
</dbReference>
<dbReference type="Proteomes" id="UP000184245">
    <property type="component" value="Unassembled WGS sequence"/>
</dbReference>
<dbReference type="InterPro" id="IPR051457">
    <property type="entry name" value="2-oxoacid:Fd_oxidoreductase"/>
</dbReference>
<dbReference type="Gene3D" id="3.40.50.970">
    <property type="match status" value="1"/>
</dbReference>
<dbReference type="RefSeq" id="WP_072854423.1">
    <property type="nucleotide sequence ID" value="NZ_FQVI01000031.1"/>
</dbReference>
<accession>A0A1M5BY55</accession>
<dbReference type="OrthoDB" id="9775140at2"/>